<gene>
    <name evidence="2" type="ORF">SAMN05660209_01544</name>
</gene>
<evidence type="ECO:0000256" key="1">
    <source>
        <dbReference type="SAM" id="MobiDB-lite"/>
    </source>
</evidence>
<dbReference type="PROSITE" id="PS51318">
    <property type="entry name" value="TAT"/>
    <property type="match status" value="1"/>
</dbReference>
<dbReference type="InterPro" id="IPR006311">
    <property type="entry name" value="TAT_signal"/>
</dbReference>
<reference evidence="3" key="1">
    <citation type="submission" date="2016-10" db="EMBL/GenBank/DDBJ databases">
        <authorList>
            <person name="Varghese N."/>
            <person name="Submissions S."/>
        </authorList>
    </citation>
    <scope>NUCLEOTIDE SEQUENCE [LARGE SCALE GENOMIC DNA]</scope>
    <source>
        <strain evidence="3">DSM 45422</strain>
    </source>
</reference>
<dbReference type="EMBL" id="FNOT01000003">
    <property type="protein sequence ID" value="SDX87126.1"/>
    <property type="molecule type" value="Genomic_DNA"/>
</dbReference>
<dbReference type="RefSeq" id="WP_091153092.1">
    <property type="nucleotide sequence ID" value="NZ_FNOT01000003.1"/>
</dbReference>
<dbReference type="Proteomes" id="UP000198921">
    <property type="component" value="Unassembled WGS sequence"/>
</dbReference>
<dbReference type="AlphaFoldDB" id="A0A1H3F807"/>
<evidence type="ECO:0008006" key="4">
    <source>
        <dbReference type="Google" id="ProtNLM"/>
    </source>
</evidence>
<evidence type="ECO:0000313" key="2">
    <source>
        <dbReference type="EMBL" id="SDX87126.1"/>
    </source>
</evidence>
<organism evidence="2 3">
    <name type="scientific">Geodermatophilus africanus</name>
    <dbReference type="NCBI Taxonomy" id="1137993"/>
    <lineage>
        <taxon>Bacteria</taxon>
        <taxon>Bacillati</taxon>
        <taxon>Actinomycetota</taxon>
        <taxon>Actinomycetes</taxon>
        <taxon>Geodermatophilales</taxon>
        <taxon>Geodermatophilaceae</taxon>
        <taxon>Geodermatophilus</taxon>
    </lineage>
</organism>
<accession>A0A1H3F807</accession>
<protein>
    <recommendedName>
        <fullName evidence="4">DUF4439 domain-containing protein</fullName>
    </recommendedName>
</protein>
<sequence length="161" mass="15573">MVPLPPPAPVGCSRRAFLAASAGLALLAAGCTSGSPDAPAVSTEEADRLAEQVTVQEAVVAAYAAATTADPALALSDLAAQATDQLDRLRAAAPSSTSSPAASSSAAPAAPPGGDVRTWLREQVAGAAVSHAAACARQTGARAALLGSIAAGLRGHEAALA</sequence>
<evidence type="ECO:0000313" key="3">
    <source>
        <dbReference type="Proteomes" id="UP000198921"/>
    </source>
</evidence>
<name>A0A1H3F807_9ACTN</name>
<dbReference type="STRING" id="1137993.SAMN05660209_01544"/>
<proteinExistence type="predicted"/>
<feature type="compositionally biased region" description="Low complexity" evidence="1">
    <location>
        <begin position="91"/>
        <end position="108"/>
    </location>
</feature>
<keyword evidence="3" id="KW-1185">Reference proteome</keyword>
<feature type="region of interest" description="Disordered" evidence="1">
    <location>
        <begin position="89"/>
        <end position="116"/>
    </location>
</feature>